<dbReference type="RefSeq" id="WP_087649977.1">
    <property type="nucleotide sequence ID" value="NZ_FCON02000256.1"/>
</dbReference>
<gene>
    <name evidence="2" type="ORF">AWB68_08228</name>
</gene>
<dbReference type="EMBL" id="FCON02000256">
    <property type="protein sequence ID" value="SAL86980.1"/>
    <property type="molecule type" value="Genomic_DNA"/>
</dbReference>
<evidence type="ECO:0000256" key="1">
    <source>
        <dbReference type="SAM" id="MobiDB-lite"/>
    </source>
</evidence>
<evidence type="ECO:0000313" key="3">
    <source>
        <dbReference type="Proteomes" id="UP000054770"/>
    </source>
</evidence>
<proteinExistence type="predicted"/>
<evidence type="ECO:0000313" key="2">
    <source>
        <dbReference type="EMBL" id="SAL86980.1"/>
    </source>
</evidence>
<dbReference type="AlphaFoldDB" id="A0A158L2B9"/>
<feature type="region of interest" description="Disordered" evidence="1">
    <location>
        <begin position="147"/>
        <end position="173"/>
    </location>
</feature>
<accession>A0A158L2B9</accession>
<keyword evidence="3" id="KW-1185">Reference proteome</keyword>
<name>A0A158L2B9_9BURK</name>
<dbReference type="OrthoDB" id="9132334at2"/>
<dbReference type="Proteomes" id="UP000054770">
    <property type="component" value="Unassembled WGS sequence"/>
</dbReference>
<reference evidence="2" key="1">
    <citation type="submission" date="2016-01" db="EMBL/GenBank/DDBJ databases">
        <authorList>
            <person name="Peeters C."/>
        </authorList>
    </citation>
    <scope>NUCLEOTIDE SEQUENCE [LARGE SCALE GENOMIC DNA]</scope>
    <source>
        <strain evidence="2">LMG 22940</strain>
    </source>
</reference>
<protein>
    <submittedName>
        <fullName evidence="2">Uncharacterized protein</fullName>
    </submittedName>
</protein>
<comment type="caution">
    <text evidence="2">The sequence shown here is derived from an EMBL/GenBank/DDBJ whole genome shotgun (WGS) entry which is preliminary data.</text>
</comment>
<organism evidence="2 3">
    <name type="scientific">Caballeronia choica</name>
    <dbReference type="NCBI Taxonomy" id="326476"/>
    <lineage>
        <taxon>Bacteria</taxon>
        <taxon>Pseudomonadati</taxon>
        <taxon>Pseudomonadota</taxon>
        <taxon>Betaproteobacteria</taxon>
        <taxon>Burkholderiales</taxon>
        <taxon>Burkholderiaceae</taxon>
        <taxon>Caballeronia</taxon>
    </lineage>
</organism>
<sequence>MAQDFADGDDEFAEFSDAEVARVVLALDQAITRRRQRAAATVSAKLRIVLGTWVPPPLKPTRIELAVFTVLAQTYGSAVLHHPDFTPVLEDLAECGAVVLVQRALWGEQPEDVRLAARLLDARIPFEILCGTWPEVFMAQAHAELQGFRPHPPKSPKSPKSPMASDSEESDDD</sequence>